<dbReference type="AlphaFoldDB" id="A0A8S3Y302"/>
<organism evidence="1 2">
    <name type="scientific">Parnassius apollo</name>
    <name type="common">Apollo butterfly</name>
    <name type="synonym">Papilio apollo</name>
    <dbReference type="NCBI Taxonomy" id="110799"/>
    <lineage>
        <taxon>Eukaryota</taxon>
        <taxon>Metazoa</taxon>
        <taxon>Ecdysozoa</taxon>
        <taxon>Arthropoda</taxon>
        <taxon>Hexapoda</taxon>
        <taxon>Insecta</taxon>
        <taxon>Pterygota</taxon>
        <taxon>Neoptera</taxon>
        <taxon>Endopterygota</taxon>
        <taxon>Lepidoptera</taxon>
        <taxon>Glossata</taxon>
        <taxon>Ditrysia</taxon>
        <taxon>Papilionoidea</taxon>
        <taxon>Papilionidae</taxon>
        <taxon>Parnassiinae</taxon>
        <taxon>Parnassini</taxon>
        <taxon>Parnassius</taxon>
        <taxon>Parnassius</taxon>
    </lineage>
</organism>
<comment type="caution">
    <text evidence="1">The sequence shown here is derived from an EMBL/GenBank/DDBJ whole genome shotgun (WGS) entry which is preliminary data.</text>
</comment>
<evidence type="ECO:0000313" key="1">
    <source>
        <dbReference type="EMBL" id="CAG5051591.1"/>
    </source>
</evidence>
<sequence>MVRSYEPILTIQDINMVLKQRASGIIGKALHNSNISFRVQRKLNFHSPVPPADKVLLVNVNKEAEPPPPVITEMTNAEPFDYVFDKKNNSFQQPQSYLFRAVCLKKKGNAKQHKKYFDYLSDDEDFTAIFEDAIASDTYKPSSDSSDYDEKINNAN</sequence>
<dbReference type="OrthoDB" id="7488384at2759"/>
<gene>
    <name evidence="1" type="ORF">PAPOLLO_LOCUS25109</name>
</gene>
<accession>A0A8S3Y302</accession>
<keyword evidence="2" id="KW-1185">Reference proteome</keyword>
<proteinExistence type="predicted"/>
<evidence type="ECO:0000313" key="2">
    <source>
        <dbReference type="Proteomes" id="UP000691718"/>
    </source>
</evidence>
<protein>
    <submittedName>
        <fullName evidence="1">(apollo) hypothetical protein</fullName>
    </submittedName>
</protein>
<dbReference type="EMBL" id="CAJQZP010001507">
    <property type="protein sequence ID" value="CAG5051591.1"/>
    <property type="molecule type" value="Genomic_DNA"/>
</dbReference>
<reference evidence="1" key="1">
    <citation type="submission" date="2021-04" db="EMBL/GenBank/DDBJ databases">
        <authorList>
            <person name="Tunstrom K."/>
        </authorList>
    </citation>
    <scope>NUCLEOTIDE SEQUENCE</scope>
</reference>
<dbReference type="Proteomes" id="UP000691718">
    <property type="component" value="Unassembled WGS sequence"/>
</dbReference>
<name>A0A8S3Y302_PARAO</name>